<accession>A0A8X7CJ70</accession>
<gene>
    <name evidence="1" type="primary">EVAR_53533_1</name>
    <name evidence="1" type="ORF">TNIN_260591</name>
</gene>
<evidence type="ECO:0000313" key="2">
    <source>
        <dbReference type="Proteomes" id="UP000886998"/>
    </source>
</evidence>
<dbReference type="AlphaFoldDB" id="A0A8X7CJ70"/>
<sequence length="90" mass="11284">MAYRKTKDKKKTLKELSELDDDCTDIWKENWFDKYEKRSENLEDISLAQFIFKYYKNNKGVYVKRDEPRVIRYRNYDMATDFNEYIKEKW</sequence>
<reference evidence="1" key="1">
    <citation type="submission" date="2020-08" db="EMBL/GenBank/DDBJ databases">
        <title>Multicomponent nature underlies the extraordinary mechanical properties of spider dragline silk.</title>
        <authorList>
            <person name="Kono N."/>
            <person name="Nakamura H."/>
            <person name="Mori M."/>
            <person name="Yoshida Y."/>
            <person name="Ohtoshi R."/>
            <person name="Malay A.D."/>
            <person name="Moran D.A.P."/>
            <person name="Tomita M."/>
            <person name="Numata K."/>
            <person name="Arakawa K."/>
        </authorList>
    </citation>
    <scope>NUCLEOTIDE SEQUENCE</scope>
</reference>
<dbReference type="Proteomes" id="UP000886998">
    <property type="component" value="Unassembled WGS sequence"/>
</dbReference>
<dbReference type="OrthoDB" id="6476270at2759"/>
<comment type="caution">
    <text evidence="1">The sequence shown here is derived from an EMBL/GenBank/DDBJ whole genome shotgun (WGS) entry which is preliminary data.</text>
</comment>
<protein>
    <submittedName>
        <fullName evidence="1">Helitron_like_N domain-containing protein</fullName>
    </submittedName>
</protein>
<proteinExistence type="predicted"/>
<dbReference type="EMBL" id="BMAV01015910">
    <property type="protein sequence ID" value="GFY66217.1"/>
    <property type="molecule type" value="Genomic_DNA"/>
</dbReference>
<organism evidence="1 2">
    <name type="scientific">Trichonephila inaurata madagascariensis</name>
    <dbReference type="NCBI Taxonomy" id="2747483"/>
    <lineage>
        <taxon>Eukaryota</taxon>
        <taxon>Metazoa</taxon>
        <taxon>Ecdysozoa</taxon>
        <taxon>Arthropoda</taxon>
        <taxon>Chelicerata</taxon>
        <taxon>Arachnida</taxon>
        <taxon>Araneae</taxon>
        <taxon>Araneomorphae</taxon>
        <taxon>Entelegynae</taxon>
        <taxon>Araneoidea</taxon>
        <taxon>Nephilidae</taxon>
        <taxon>Trichonephila</taxon>
        <taxon>Trichonephila inaurata</taxon>
    </lineage>
</organism>
<keyword evidence="2" id="KW-1185">Reference proteome</keyword>
<evidence type="ECO:0000313" key="1">
    <source>
        <dbReference type="EMBL" id="GFY66217.1"/>
    </source>
</evidence>
<name>A0A8X7CJ70_9ARAC</name>